<dbReference type="OrthoDB" id="121848at2"/>
<dbReference type="Gene3D" id="1.10.8.640">
    <property type="entry name" value="Cytochrome C biogenesis protein"/>
    <property type="match status" value="1"/>
</dbReference>
<evidence type="ECO:0000313" key="7">
    <source>
        <dbReference type="EMBL" id="NBI29545.1"/>
    </source>
</evidence>
<evidence type="ECO:0000259" key="6">
    <source>
        <dbReference type="Pfam" id="PF03918"/>
    </source>
</evidence>
<evidence type="ECO:0000256" key="3">
    <source>
        <dbReference type="ARBA" id="ARBA00022723"/>
    </source>
</evidence>
<keyword evidence="5" id="KW-1133">Transmembrane helix</keyword>
<keyword evidence="2 5" id="KW-0349">Heme</keyword>
<feature type="signal peptide" evidence="5">
    <location>
        <begin position="1"/>
        <end position="21"/>
    </location>
</feature>
<feature type="transmembrane region" description="Helical" evidence="5">
    <location>
        <begin position="98"/>
        <end position="119"/>
    </location>
</feature>
<proteinExistence type="inferred from homology"/>
<keyword evidence="8" id="KW-1185">Reference proteome</keyword>
<dbReference type="Proteomes" id="UP000448943">
    <property type="component" value="Unassembled WGS sequence"/>
</dbReference>
<name>A0A6N9Q3Y6_9BACL</name>
<protein>
    <recommendedName>
        <fullName evidence="5">Cytochrome c-type biogenesis protein</fullName>
    </recommendedName>
</protein>
<evidence type="ECO:0000256" key="5">
    <source>
        <dbReference type="RuleBase" id="RU364112"/>
    </source>
</evidence>
<dbReference type="AlphaFoldDB" id="A0A6N9Q3Y6"/>
<sequence>MKRFVFLIIFSLLLSVNVIFAEEDFDYNSKEFQSIVRMLSMEGHSGDDLATCPVKQTYYNEVAGLLAQGKTKDEILNDYVDQLGEEALTAPVKTGFSLTAWITPFLLLFLATFFVYFLIKKWVSPNQCGDDLNREFINETETEILLSVIEKERKKYF</sequence>
<reference evidence="7 8" key="1">
    <citation type="submission" date="2019-01" db="EMBL/GenBank/DDBJ databases">
        <title>Chengkuizengella sp. nov., isolated from deep-sea sediment of East Pacific Ocean.</title>
        <authorList>
            <person name="Yang J."/>
            <person name="Lai Q."/>
            <person name="Shao Z."/>
        </authorList>
    </citation>
    <scope>NUCLEOTIDE SEQUENCE [LARGE SCALE GENOMIC DNA]</scope>
    <source>
        <strain evidence="7 8">YPA3-1-1</strain>
    </source>
</reference>
<evidence type="ECO:0000313" key="8">
    <source>
        <dbReference type="Proteomes" id="UP000448943"/>
    </source>
</evidence>
<dbReference type="EMBL" id="SIJB01000025">
    <property type="protein sequence ID" value="NBI29545.1"/>
    <property type="molecule type" value="Genomic_DNA"/>
</dbReference>
<gene>
    <name evidence="7" type="ORF">ERL59_11305</name>
</gene>
<accession>A0A6N9Q3Y6</accession>
<dbReference type="Pfam" id="PF03918">
    <property type="entry name" value="CcmH"/>
    <property type="match status" value="1"/>
</dbReference>
<keyword evidence="4 5" id="KW-0408">Iron</keyword>
<feature type="domain" description="CcmH/CycL/Ccl2/NrfF N-terminal" evidence="6">
    <location>
        <begin position="54"/>
        <end position="128"/>
    </location>
</feature>
<dbReference type="GO" id="GO:0046872">
    <property type="term" value="F:metal ion binding"/>
    <property type="evidence" value="ECO:0007669"/>
    <property type="project" value="UniProtKB-KW"/>
</dbReference>
<dbReference type="InterPro" id="IPR038297">
    <property type="entry name" value="CcmH/CycL/NrfF/Ccl2_sf"/>
</dbReference>
<evidence type="ECO:0000256" key="2">
    <source>
        <dbReference type="ARBA" id="ARBA00022617"/>
    </source>
</evidence>
<dbReference type="InterPro" id="IPR005616">
    <property type="entry name" value="CcmH/CycL/Ccl2/NrfF_N"/>
</dbReference>
<organism evidence="7 8">
    <name type="scientific">Chengkuizengella marina</name>
    <dbReference type="NCBI Taxonomy" id="2507566"/>
    <lineage>
        <taxon>Bacteria</taxon>
        <taxon>Bacillati</taxon>
        <taxon>Bacillota</taxon>
        <taxon>Bacilli</taxon>
        <taxon>Bacillales</taxon>
        <taxon>Paenibacillaceae</taxon>
        <taxon>Chengkuizengella</taxon>
    </lineage>
</organism>
<evidence type="ECO:0000256" key="1">
    <source>
        <dbReference type="ARBA" id="ARBA00010342"/>
    </source>
</evidence>
<comment type="similarity">
    <text evidence="1 5">Belongs to the CcmH/CycL/Ccl2/NrfF family.</text>
</comment>
<feature type="chain" id="PRO_5027154829" description="Cytochrome c-type biogenesis protein" evidence="5">
    <location>
        <begin position="22"/>
        <end position="157"/>
    </location>
</feature>
<keyword evidence="5" id="KW-0812">Transmembrane</keyword>
<comment type="caution">
    <text evidence="7">The sequence shown here is derived from an EMBL/GenBank/DDBJ whole genome shotgun (WGS) entry which is preliminary data.</text>
</comment>
<keyword evidence="5" id="KW-0472">Membrane</keyword>
<comment type="function">
    <text evidence="5">Possible subunit of a heme lyase.</text>
</comment>
<keyword evidence="5" id="KW-0732">Signal</keyword>
<keyword evidence="3 5" id="KW-0479">Metal-binding</keyword>
<evidence type="ECO:0000256" key="4">
    <source>
        <dbReference type="ARBA" id="ARBA00023004"/>
    </source>
</evidence>
<dbReference type="RefSeq" id="WP_160646348.1">
    <property type="nucleotide sequence ID" value="NZ_SIJB01000025.1"/>
</dbReference>